<reference evidence="1" key="1">
    <citation type="submission" date="2023-04" db="EMBL/GenBank/DDBJ databases">
        <title>Ambrosiozyma monospora NBRC 10751.</title>
        <authorList>
            <person name="Ichikawa N."/>
            <person name="Sato H."/>
            <person name="Tonouchi N."/>
        </authorList>
    </citation>
    <scope>NUCLEOTIDE SEQUENCE</scope>
    <source>
        <strain evidence="1">NBRC 10751</strain>
    </source>
</reference>
<accession>A0ACB5TYI6</accession>
<keyword evidence="2" id="KW-1185">Reference proteome</keyword>
<evidence type="ECO:0000313" key="1">
    <source>
        <dbReference type="EMBL" id="GME97434.1"/>
    </source>
</evidence>
<comment type="caution">
    <text evidence="1">The sequence shown here is derived from an EMBL/GenBank/DDBJ whole genome shotgun (WGS) entry which is preliminary data.</text>
</comment>
<gene>
    <name evidence="1" type="ORF">Amon02_001023900</name>
</gene>
<protein>
    <submittedName>
        <fullName evidence="1">Unnamed protein product</fullName>
    </submittedName>
</protein>
<dbReference type="Proteomes" id="UP001165064">
    <property type="component" value="Unassembled WGS sequence"/>
</dbReference>
<evidence type="ECO:0000313" key="2">
    <source>
        <dbReference type="Proteomes" id="UP001165064"/>
    </source>
</evidence>
<name>A0ACB5TYI6_AMBMO</name>
<sequence>MTLSLVGSYLGGAAISGIAFLIVVTVLVSSSAKRLVGLRRKANIFTDSRVKYVKEIISSIKIIKFYAWEPAYTKLVIDVRKKETNIFLKIQMLRNILNAVSQTLPSVSALVGFLSMFGQFGGLKSAASIFSSLTLYNILSTSISALPFSLSSSIDAWIAFKRVQEYLLADEEIADPNYHVYEFNPKDVAINIQNADFTWNINDGNATDDTISQLETGKSEQSKEVTKKLEDDDTSEESINVFPGLKNINLTVQHGEFVIITGLIGSGKSSLLAAIDGNMTRTQGTVDISGKMLLCSVPWIQNASVRDNIYFGQDPDPQLYRTVVDVCALQNDFDILPAGDLTEIGERGVNF</sequence>
<dbReference type="EMBL" id="BSXS01010113">
    <property type="protein sequence ID" value="GME97434.1"/>
    <property type="molecule type" value="Genomic_DNA"/>
</dbReference>
<proteinExistence type="predicted"/>
<organism evidence="1 2">
    <name type="scientific">Ambrosiozyma monospora</name>
    <name type="common">Yeast</name>
    <name type="synonym">Endomycopsis monosporus</name>
    <dbReference type="NCBI Taxonomy" id="43982"/>
    <lineage>
        <taxon>Eukaryota</taxon>
        <taxon>Fungi</taxon>
        <taxon>Dikarya</taxon>
        <taxon>Ascomycota</taxon>
        <taxon>Saccharomycotina</taxon>
        <taxon>Pichiomycetes</taxon>
        <taxon>Pichiales</taxon>
        <taxon>Pichiaceae</taxon>
        <taxon>Ambrosiozyma</taxon>
    </lineage>
</organism>